<reference evidence="1" key="1">
    <citation type="submission" date="2021-06" db="EMBL/GenBank/DDBJ databases">
        <authorList>
            <person name="Kallberg Y."/>
            <person name="Tangrot J."/>
            <person name="Rosling A."/>
        </authorList>
    </citation>
    <scope>NUCLEOTIDE SEQUENCE</scope>
    <source>
        <strain evidence="1">AU212A</strain>
    </source>
</reference>
<evidence type="ECO:0000313" key="1">
    <source>
        <dbReference type="EMBL" id="CAG8460033.1"/>
    </source>
</evidence>
<evidence type="ECO:0000313" key="2">
    <source>
        <dbReference type="Proteomes" id="UP000789860"/>
    </source>
</evidence>
<sequence>MPSKPYDLQAKGHYLSAKFRFKSRKTISITLLIILIWSFVNITSKFEESKNNIDVVKGDIIKGNIAHEYNIEDEIIEDNIDEYNIFEDNSVKNDIVKDNVEDNIIEKLTTEDENINMKYCQEKTCSFIFPYFHPEQETRANLHVRMYIELARATNRTMVLPNVGNSRIRVCKPYRFDFYFDIQALQEQYPDVRFITQDIFLEWTKERKTRPVAQHSLMIEDGRNYTANLCLQEKETMGVNEGIIIPERKKKVLCIDQFNLNFTNFLEVHSGFPPINREAAFPLIVNTLKTPPMAKKYEVIMIFNRCRREMFPVNNAVIPYSKYIIEQSKKIREKLSQYIAIHWRMEQGDPEMMPNCAKKLVRKVKEIQKKYRIKGVYLATDFPLSGNNAQSETFETVSKFHKEAIEILGLNDNHSNNLTNNSPKHKINFSTWISLNSLSEIKDDPKYEGDFRGSGIHGILDKVVCVNANFFLKTPKGCGRSQSSFTKTIVQQRKLLMENNLINEGSFWDRTILKNTA</sequence>
<dbReference type="EMBL" id="CAJVPM010001123">
    <property type="protein sequence ID" value="CAG8460033.1"/>
    <property type="molecule type" value="Genomic_DNA"/>
</dbReference>
<protein>
    <submittedName>
        <fullName evidence="1">4817_t:CDS:1</fullName>
    </submittedName>
</protein>
<name>A0ACA9K937_9GLOM</name>
<proteinExistence type="predicted"/>
<accession>A0ACA9K937</accession>
<organism evidence="1 2">
    <name type="scientific">Scutellospora calospora</name>
    <dbReference type="NCBI Taxonomy" id="85575"/>
    <lineage>
        <taxon>Eukaryota</taxon>
        <taxon>Fungi</taxon>
        <taxon>Fungi incertae sedis</taxon>
        <taxon>Mucoromycota</taxon>
        <taxon>Glomeromycotina</taxon>
        <taxon>Glomeromycetes</taxon>
        <taxon>Diversisporales</taxon>
        <taxon>Gigasporaceae</taxon>
        <taxon>Scutellospora</taxon>
    </lineage>
</organism>
<keyword evidence="2" id="KW-1185">Reference proteome</keyword>
<gene>
    <name evidence="1" type="ORF">SCALOS_LOCUS1570</name>
</gene>
<dbReference type="Proteomes" id="UP000789860">
    <property type="component" value="Unassembled WGS sequence"/>
</dbReference>
<comment type="caution">
    <text evidence="1">The sequence shown here is derived from an EMBL/GenBank/DDBJ whole genome shotgun (WGS) entry which is preliminary data.</text>
</comment>